<name>A0A2J7QHA9_9NEOP</name>
<dbReference type="STRING" id="105785.A0A2J7QHA9"/>
<reference evidence="6 7" key="1">
    <citation type="submission" date="2017-12" db="EMBL/GenBank/DDBJ databases">
        <title>Hemimetabolous genomes reveal molecular basis of termite eusociality.</title>
        <authorList>
            <person name="Harrison M.C."/>
            <person name="Jongepier E."/>
            <person name="Robertson H.M."/>
            <person name="Arning N."/>
            <person name="Bitard-Feildel T."/>
            <person name="Chao H."/>
            <person name="Childers C.P."/>
            <person name="Dinh H."/>
            <person name="Doddapaneni H."/>
            <person name="Dugan S."/>
            <person name="Gowin J."/>
            <person name="Greiner C."/>
            <person name="Han Y."/>
            <person name="Hu H."/>
            <person name="Hughes D.S.T."/>
            <person name="Huylmans A.-K."/>
            <person name="Kemena C."/>
            <person name="Kremer L.P.M."/>
            <person name="Lee S.L."/>
            <person name="Lopez-Ezquerra A."/>
            <person name="Mallet L."/>
            <person name="Monroy-Kuhn J.M."/>
            <person name="Moser A."/>
            <person name="Murali S.C."/>
            <person name="Muzny D.M."/>
            <person name="Otani S."/>
            <person name="Piulachs M.-D."/>
            <person name="Poelchau M."/>
            <person name="Qu J."/>
            <person name="Schaub F."/>
            <person name="Wada-Katsumata A."/>
            <person name="Worley K.C."/>
            <person name="Xie Q."/>
            <person name="Ylla G."/>
            <person name="Poulsen M."/>
            <person name="Gibbs R.A."/>
            <person name="Schal C."/>
            <person name="Richards S."/>
            <person name="Belles X."/>
            <person name="Korb J."/>
            <person name="Bornberg-Bauer E."/>
        </authorList>
    </citation>
    <scope>NUCLEOTIDE SEQUENCE [LARGE SCALE GENOMIC DNA]</scope>
    <source>
        <tissue evidence="6">Whole body</tissue>
    </source>
</reference>
<evidence type="ECO:0000256" key="4">
    <source>
        <dbReference type="ARBA" id="ARBA00023242"/>
    </source>
</evidence>
<dbReference type="FunFam" id="3.30.710.10:FF:000035">
    <property type="entry name" value="Elongin C transcription elongation factor"/>
    <property type="match status" value="1"/>
</dbReference>
<evidence type="ECO:0000259" key="5">
    <source>
        <dbReference type="Pfam" id="PF03931"/>
    </source>
</evidence>
<keyword evidence="7" id="KW-1185">Reference proteome</keyword>
<dbReference type="SUPFAM" id="SSF54695">
    <property type="entry name" value="POZ domain"/>
    <property type="match status" value="1"/>
</dbReference>
<evidence type="ECO:0000313" key="6">
    <source>
        <dbReference type="EMBL" id="PNF27971.1"/>
    </source>
</evidence>
<keyword evidence="4" id="KW-0539">Nucleus</keyword>
<dbReference type="InParanoid" id="A0A2J7QHA9"/>
<dbReference type="InterPro" id="IPR016073">
    <property type="entry name" value="Skp1_comp_POZ"/>
</dbReference>
<evidence type="ECO:0000256" key="1">
    <source>
        <dbReference type="ARBA" id="ARBA00004123"/>
    </source>
</evidence>
<dbReference type="SMART" id="SM00512">
    <property type="entry name" value="Skp1"/>
    <property type="match status" value="1"/>
</dbReference>
<dbReference type="GO" id="GO:0005634">
    <property type="term" value="C:nucleus"/>
    <property type="evidence" value="ECO:0007669"/>
    <property type="project" value="UniProtKB-SubCell"/>
</dbReference>
<accession>A0A2J7QHA9</accession>
<protein>
    <recommendedName>
        <fullName evidence="3">Elongin-C</fullName>
    </recommendedName>
</protein>
<sequence length="101" mass="11395">MGPGAMYVTITSADGHEFIIKRKYAEASETFEAMIGGPSETPENEPLRVDMKRYQSHVLQTVCTYLIYKVYYTNSTTEIPLFPIASEMSLELVDVANYLNC</sequence>
<evidence type="ECO:0000256" key="3">
    <source>
        <dbReference type="ARBA" id="ARBA00021347"/>
    </source>
</evidence>
<dbReference type="InterPro" id="IPR011333">
    <property type="entry name" value="SKP1/BTB/POZ_sf"/>
</dbReference>
<gene>
    <name evidence="6" type="primary">Eloc_2</name>
    <name evidence="6" type="ORF">B7P43_G14666</name>
</gene>
<comment type="similarity">
    <text evidence="2">Belongs to the SKP1 family.</text>
</comment>
<feature type="domain" description="SKP1 component POZ" evidence="5">
    <location>
        <begin position="7"/>
        <end position="68"/>
    </location>
</feature>
<comment type="caution">
    <text evidence="6">The sequence shown here is derived from an EMBL/GenBank/DDBJ whole genome shotgun (WGS) entry which is preliminary data.</text>
</comment>
<comment type="subcellular location">
    <subcellularLocation>
        <location evidence="1">Nucleus</location>
    </subcellularLocation>
</comment>
<dbReference type="PANTHER" id="PTHR20648">
    <property type="entry name" value="ELONGIN-C"/>
    <property type="match status" value="1"/>
</dbReference>
<evidence type="ECO:0000256" key="2">
    <source>
        <dbReference type="ARBA" id="ARBA00009993"/>
    </source>
</evidence>
<dbReference type="Gene3D" id="3.30.710.10">
    <property type="entry name" value="Potassium Channel Kv1.1, Chain A"/>
    <property type="match status" value="1"/>
</dbReference>
<dbReference type="OrthoDB" id="249087at2759"/>
<dbReference type="Proteomes" id="UP000235965">
    <property type="component" value="Unassembled WGS sequence"/>
</dbReference>
<dbReference type="InterPro" id="IPR001232">
    <property type="entry name" value="SKP1-like"/>
</dbReference>
<dbReference type="Pfam" id="PF03931">
    <property type="entry name" value="Skp1_POZ"/>
    <property type="match status" value="1"/>
</dbReference>
<dbReference type="GO" id="GO:0006511">
    <property type="term" value="P:ubiquitin-dependent protein catabolic process"/>
    <property type="evidence" value="ECO:0007669"/>
    <property type="project" value="InterPro"/>
</dbReference>
<dbReference type="EMBL" id="NEVH01013982">
    <property type="protein sequence ID" value="PNF27971.1"/>
    <property type="molecule type" value="Genomic_DNA"/>
</dbReference>
<proteinExistence type="inferred from homology"/>
<evidence type="ECO:0000313" key="7">
    <source>
        <dbReference type="Proteomes" id="UP000235965"/>
    </source>
</evidence>
<dbReference type="InterPro" id="IPR039948">
    <property type="entry name" value="ELC1"/>
</dbReference>
<organism evidence="6 7">
    <name type="scientific">Cryptotermes secundus</name>
    <dbReference type="NCBI Taxonomy" id="105785"/>
    <lineage>
        <taxon>Eukaryota</taxon>
        <taxon>Metazoa</taxon>
        <taxon>Ecdysozoa</taxon>
        <taxon>Arthropoda</taxon>
        <taxon>Hexapoda</taxon>
        <taxon>Insecta</taxon>
        <taxon>Pterygota</taxon>
        <taxon>Neoptera</taxon>
        <taxon>Polyneoptera</taxon>
        <taxon>Dictyoptera</taxon>
        <taxon>Blattodea</taxon>
        <taxon>Blattoidea</taxon>
        <taxon>Termitoidae</taxon>
        <taxon>Kalotermitidae</taxon>
        <taxon>Cryptotermitinae</taxon>
        <taxon>Cryptotermes</taxon>
    </lineage>
</organism>
<dbReference type="AlphaFoldDB" id="A0A2J7QHA9"/>